<dbReference type="EMBL" id="KI545860">
    <property type="protein sequence ID" value="EST08148.1"/>
    <property type="molecule type" value="Genomic_DNA"/>
</dbReference>
<evidence type="ECO:0000313" key="3">
    <source>
        <dbReference type="Proteomes" id="UP000019377"/>
    </source>
</evidence>
<gene>
    <name evidence="2" type="ORF">PSEUBRA_SCAF18g04699</name>
</gene>
<dbReference type="OrthoDB" id="2555310at2759"/>
<dbReference type="GeneID" id="27418017"/>
<evidence type="ECO:0000256" key="1">
    <source>
        <dbReference type="SAM" id="SignalP"/>
    </source>
</evidence>
<evidence type="ECO:0000313" key="2">
    <source>
        <dbReference type="EMBL" id="EST08148.1"/>
    </source>
</evidence>
<dbReference type="RefSeq" id="XP_016293137.1">
    <property type="nucleotide sequence ID" value="XM_016435397.1"/>
</dbReference>
<sequence length="135" mass="14186">MKLILTLTIAIHTILFLLSGGVLAMPFPQGPLGPLDPPGPPALRGAISGPSSLVLLQLSSGQIARCTLPNGRTRAKADMVSSKLVASGKMTCKDALHRGSGKTLWCEQGQLTDDDEAIETLMQACEVHEGLRSVV</sequence>
<dbReference type="HOGENOM" id="CLU_1886634_0_0_1"/>
<dbReference type="STRING" id="1365824.V5EXE5"/>
<name>V5EXE5_KALBG</name>
<accession>V5EXE5</accession>
<dbReference type="OMA" id="ACHNGRI"/>
<organism evidence="2 3">
    <name type="scientific">Kalmanozyma brasiliensis (strain GHG001)</name>
    <name type="common">Yeast</name>
    <name type="synonym">Pseudozyma brasiliensis</name>
    <dbReference type="NCBI Taxonomy" id="1365824"/>
    <lineage>
        <taxon>Eukaryota</taxon>
        <taxon>Fungi</taxon>
        <taxon>Dikarya</taxon>
        <taxon>Basidiomycota</taxon>
        <taxon>Ustilaginomycotina</taxon>
        <taxon>Ustilaginomycetes</taxon>
        <taxon>Ustilaginales</taxon>
        <taxon>Ustilaginaceae</taxon>
        <taxon>Kalmanozyma</taxon>
    </lineage>
</organism>
<dbReference type="AlphaFoldDB" id="V5EXE5"/>
<reference evidence="3" key="1">
    <citation type="journal article" date="2013" name="Genome Announc.">
        <title>Draft genome sequence of Pseudozyma brasiliensis sp. nov. strain GHG001, a high producer of endo-1,4-xylanase isolated from an insect pest of sugarcane.</title>
        <authorList>
            <person name="Oliveira J.V.D.C."/>
            <person name="dos Santos R.A.C."/>
            <person name="Borges T.A."/>
            <person name="Riano-Pachon D.M."/>
            <person name="Goldman G.H."/>
        </authorList>
    </citation>
    <scope>NUCLEOTIDE SEQUENCE [LARGE SCALE GENOMIC DNA]</scope>
    <source>
        <strain evidence="3">GHG001</strain>
    </source>
</reference>
<keyword evidence="3" id="KW-1185">Reference proteome</keyword>
<protein>
    <submittedName>
        <fullName evidence="2">Uncharacterized protein</fullName>
    </submittedName>
</protein>
<proteinExistence type="predicted"/>
<feature type="chain" id="PRO_5004732214" evidence="1">
    <location>
        <begin position="25"/>
        <end position="135"/>
    </location>
</feature>
<feature type="signal peptide" evidence="1">
    <location>
        <begin position="1"/>
        <end position="24"/>
    </location>
</feature>
<keyword evidence="1" id="KW-0732">Signal</keyword>
<dbReference type="Proteomes" id="UP000019377">
    <property type="component" value="Unassembled WGS sequence"/>
</dbReference>